<dbReference type="GO" id="GO:0015112">
    <property type="term" value="F:nitrate transmembrane transporter activity"/>
    <property type="evidence" value="ECO:0007669"/>
    <property type="project" value="InterPro"/>
</dbReference>
<organism evidence="8 9">
    <name type="scientific">Thermopolyspora flexuosa</name>
    <dbReference type="NCBI Taxonomy" id="103836"/>
    <lineage>
        <taxon>Bacteria</taxon>
        <taxon>Bacillati</taxon>
        <taxon>Actinomycetota</taxon>
        <taxon>Actinomycetes</taxon>
        <taxon>Streptosporangiales</taxon>
        <taxon>Streptosporangiaceae</taxon>
        <taxon>Thermopolyspora</taxon>
    </lineage>
</organism>
<feature type="transmembrane region" description="Helical" evidence="7">
    <location>
        <begin position="240"/>
        <end position="262"/>
    </location>
</feature>
<dbReference type="InterPro" id="IPR011701">
    <property type="entry name" value="MFS"/>
</dbReference>
<feature type="transmembrane region" description="Helical" evidence="7">
    <location>
        <begin position="421"/>
        <end position="442"/>
    </location>
</feature>
<accession>A0A543IXS7</accession>
<name>A0A543IXS7_9ACTN</name>
<evidence type="ECO:0000313" key="8">
    <source>
        <dbReference type="EMBL" id="TQM75384.1"/>
    </source>
</evidence>
<evidence type="ECO:0000256" key="6">
    <source>
        <dbReference type="SAM" id="MobiDB-lite"/>
    </source>
</evidence>
<feature type="transmembrane region" description="Helical" evidence="7">
    <location>
        <begin position="44"/>
        <end position="66"/>
    </location>
</feature>
<feature type="transmembrane region" description="Helical" evidence="7">
    <location>
        <begin position="389"/>
        <end position="409"/>
    </location>
</feature>
<keyword evidence="5 7" id="KW-0472">Membrane</keyword>
<dbReference type="Pfam" id="PF07690">
    <property type="entry name" value="MFS_1"/>
    <property type="match status" value="1"/>
</dbReference>
<sequence length="458" mass="48641">MTVAGTARAGQAAGRPKGRWIGDWRPDDPVFWETTGKKVARRNLIWSILAEHLGFTLWTIWSIVTVRLGAYEFTTDQLFWLVALPNLVGSTLRLPYTFAPARFGGRNWTAVSAALLLIPAVLLAVAVSDPDTPYWVFLLIAATAGFGGGNFASSMANITYFYPENRQGWALGLNAAGGNIGVSSVQLVMPPVITAFGLAAAGLVWVPLIVVATVGAWLFMDNLTTAKADPRDQLRVAGRAQTWIMSFLYIGTFGSFIGYTTAFPLLITSQFPEHGGLVGLAFLGALVGSLIRPVGGRLADRLGGARVTLWNFAAMIGAVGLVGLGLSARNVWLFFGAYMLLVTTTGIGNGSTYRMIPAIFRAKAVEGVDPADEKRYAEALLAGKRNSSAAIGLISAIGAYGGFFINRGFGTSIAATGGATSALVAFAAFYAVCLAVTWWCYLRTVGVRFVPSLASARV</sequence>
<feature type="region of interest" description="Disordered" evidence="6">
    <location>
        <begin position="1"/>
        <end position="21"/>
    </location>
</feature>
<gene>
    <name evidence="8" type="ORF">FHX40_2090</name>
</gene>
<comment type="similarity">
    <text evidence="2">Belongs to the major facilitator superfamily. Nitrate/nitrite porter (TC 2.A.1.8) family.</text>
</comment>
<dbReference type="AlphaFoldDB" id="A0A543IXS7"/>
<evidence type="ECO:0000256" key="1">
    <source>
        <dbReference type="ARBA" id="ARBA00004141"/>
    </source>
</evidence>
<keyword evidence="4 7" id="KW-1133">Transmembrane helix</keyword>
<dbReference type="OrthoDB" id="9771451at2"/>
<comment type="caution">
    <text evidence="8">The sequence shown here is derived from an EMBL/GenBank/DDBJ whole genome shotgun (WGS) entry which is preliminary data.</text>
</comment>
<feature type="transmembrane region" description="Helical" evidence="7">
    <location>
        <begin position="108"/>
        <end position="128"/>
    </location>
</feature>
<dbReference type="EMBL" id="VFPQ01000001">
    <property type="protein sequence ID" value="TQM75384.1"/>
    <property type="molecule type" value="Genomic_DNA"/>
</dbReference>
<evidence type="ECO:0000256" key="4">
    <source>
        <dbReference type="ARBA" id="ARBA00022989"/>
    </source>
</evidence>
<dbReference type="PANTHER" id="PTHR23515">
    <property type="entry name" value="HIGH-AFFINITY NITRATE TRANSPORTER 2.3"/>
    <property type="match status" value="1"/>
</dbReference>
<proteinExistence type="inferred from homology"/>
<evidence type="ECO:0000313" key="9">
    <source>
        <dbReference type="Proteomes" id="UP000319213"/>
    </source>
</evidence>
<evidence type="ECO:0000256" key="2">
    <source>
        <dbReference type="ARBA" id="ARBA00008432"/>
    </source>
</evidence>
<dbReference type="InterPro" id="IPR036259">
    <property type="entry name" value="MFS_trans_sf"/>
</dbReference>
<keyword evidence="9" id="KW-1185">Reference proteome</keyword>
<feature type="compositionally biased region" description="Low complexity" evidence="6">
    <location>
        <begin position="1"/>
        <end position="15"/>
    </location>
</feature>
<feature type="transmembrane region" description="Helical" evidence="7">
    <location>
        <begin position="332"/>
        <end position="353"/>
    </location>
</feature>
<dbReference type="Gene3D" id="1.20.1250.20">
    <property type="entry name" value="MFS general substrate transporter like domains"/>
    <property type="match status" value="1"/>
</dbReference>
<dbReference type="Proteomes" id="UP000319213">
    <property type="component" value="Unassembled WGS sequence"/>
</dbReference>
<dbReference type="CDD" id="cd17341">
    <property type="entry name" value="MFS_NRT2_like"/>
    <property type="match status" value="1"/>
</dbReference>
<dbReference type="InterPro" id="IPR044772">
    <property type="entry name" value="NO3_transporter"/>
</dbReference>
<comment type="subcellular location">
    <subcellularLocation>
        <location evidence="1">Membrane</location>
        <topology evidence="1">Multi-pass membrane protein</topology>
    </subcellularLocation>
</comment>
<feature type="transmembrane region" description="Helical" evidence="7">
    <location>
        <begin position="195"/>
        <end position="219"/>
    </location>
</feature>
<dbReference type="RefSeq" id="WP_142259411.1">
    <property type="nucleotide sequence ID" value="NZ_BMPV01000001.1"/>
</dbReference>
<protein>
    <submittedName>
        <fullName evidence="8">NNP family nitrate/nitrite transporter-like MFS transporter</fullName>
    </submittedName>
</protein>
<feature type="transmembrane region" description="Helical" evidence="7">
    <location>
        <begin position="307"/>
        <end position="326"/>
    </location>
</feature>
<feature type="transmembrane region" description="Helical" evidence="7">
    <location>
        <begin position="274"/>
        <end position="295"/>
    </location>
</feature>
<reference evidence="8 9" key="1">
    <citation type="submission" date="2019-06" db="EMBL/GenBank/DDBJ databases">
        <title>Sequencing the genomes of 1000 actinobacteria strains.</title>
        <authorList>
            <person name="Klenk H.-P."/>
        </authorList>
    </citation>
    <scope>NUCLEOTIDE SEQUENCE [LARGE SCALE GENOMIC DNA]</scope>
    <source>
        <strain evidence="8 9">DSM 43186</strain>
    </source>
</reference>
<dbReference type="GO" id="GO:0016020">
    <property type="term" value="C:membrane"/>
    <property type="evidence" value="ECO:0007669"/>
    <property type="project" value="UniProtKB-SubCell"/>
</dbReference>
<keyword evidence="3 7" id="KW-0812">Transmembrane</keyword>
<evidence type="ECO:0000256" key="5">
    <source>
        <dbReference type="ARBA" id="ARBA00023136"/>
    </source>
</evidence>
<dbReference type="SUPFAM" id="SSF103473">
    <property type="entry name" value="MFS general substrate transporter"/>
    <property type="match status" value="1"/>
</dbReference>
<feature type="transmembrane region" description="Helical" evidence="7">
    <location>
        <begin position="134"/>
        <end position="156"/>
    </location>
</feature>
<evidence type="ECO:0000256" key="3">
    <source>
        <dbReference type="ARBA" id="ARBA00022692"/>
    </source>
</evidence>
<evidence type="ECO:0000256" key="7">
    <source>
        <dbReference type="SAM" id="Phobius"/>
    </source>
</evidence>